<reference evidence="10 11" key="1">
    <citation type="journal article" date="2019" name="Nat. Microbiol.">
        <title>Wide diversity of methane and short-chain alkane metabolisms in uncultured archaea.</title>
        <authorList>
            <person name="Borrel G."/>
            <person name="Adam P.S."/>
            <person name="McKay L.J."/>
            <person name="Chen L.X."/>
            <person name="Sierra-Garcia I.N."/>
            <person name="Sieber C.M."/>
            <person name="Letourneur Q."/>
            <person name="Ghozlane A."/>
            <person name="Andersen G.L."/>
            <person name="Li W.J."/>
            <person name="Hallam S.J."/>
            <person name="Muyzer G."/>
            <person name="de Oliveira V.M."/>
            <person name="Inskeep W.P."/>
            <person name="Banfield J.F."/>
            <person name="Gribaldo S."/>
        </authorList>
    </citation>
    <scope>NUCLEOTIDE SEQUENCE [LARGE SCALE GENOMIC DNA]</scope>
    <source>
        <strain evidence="10">NM1b</strain>
    </source>
</reference>
<organism evidence="10 11">
    <name type="scientific">Candidatus Methanolliviera hydrocarbonicum</name>
    <dbReference type="NCBI Taxonomy" id="2491085"/>
    <lineage>
        <taxon>Archaea</taxon>
        <taxon>Methanobacteriati</taxon>
        <taxon>Methanobacteriota</taxon>
        <taxon>Candidatus Methanoliparia</taxon>
        <taxon>Candidatus Methanoliparales</taxon>
        <taxon>Candidatus Methanollivieraceae</taxon>
        <taxon>Candidatus Methanolliviera</taxon>
    </lineage>
</organism>
<evidence type="ECO:0000256" key="7">
    <source>
        <dbReference type="ARBA" id="ARBA00047772"/>
    </source>
</evidence>
<dbReference type="GO" id="GO:0015948">
    <property type="term" value="P:methanogenesis"/>
    <property type="evidence" value="ECO:0007669"/>
    <property type="project" value="UniProtKB-KW"/>
</dbReference>
<accession>A0A520KUS5</accession>
<dbReference type="Pfam" id="PF02241">
    <property type="entry name" value="MCR_beta"/>
    <property type="match status" value="1"/>
</dbReference>
<evidence type="ECO:0000256" key="5">
    <source>
        <dbReference type="ARBA" id="ARBA00022679"/>
    </source>
</evidence>
<dbReference type="InterPro" id="IPR009024">
    <property type="entry name" value="Me_CoM_Rdtase_Fd-like_fold"/>
</dbReference>
<dbReference type="SUPFAM" id="SSF55088">
    <property type="entry name" value="Methyl-coenzyme M reductase subunits"/>
    <property type="match status" value="1"/>
</dbReference>
<comment type="catalytic activity">
    <reaction evidence="7">
        <text>coenzyme B + methyl-coenzyme M = methane + coenzyme M-coenzyme B heterodisulfide</text>
        <dbReference type="Rhea" id="RHEA:12532"/>
        <dbReference type="ChEBI" id="CHEBI:16183"/>
        <dbReference type="ChEBI" id="CHEBI:58286"/>
        <dbReference type="ChEBI" id="CHEBI:58411"/>
        <dbReference type="ChEBI" id="CHEBI:58596"/>
        <dbReference type="EC" id="2.8.4.1"/>
    </reaction>
    <physiologicalReaction direction="left-to-right" evidence="7">
        <dbReference type="Rhea" id="RHEA:12533"/>
    </physiologicalReaction>
</comment>
<evidence type="ECO:0000259" key="8">
    <source>
        <dbReference type="Pfam" id="PF02241"/>
    </source>
</evidence>
<dbReference type="UniPathway" id="UPA00646">
    <property type="reaction ID" value="UER00699"/>
</dbReference>
<keyword evidence="6" id="KW-0484">Methanogenesis</keyword>
<dbReference type="InterPro" id="IPR015823">
    <property type="entry name" value="Me_CoM_Rdtase_asu_N_sub2"/>
</dbReference>
<evidence type="ECO:0000313" key="10">
    <source>
        <dbReference type="EMBL" id="RZN65994.1"/>
    </source>
</evidence>
<dbReference type="Gene3D" id="1.20.840.10">
    <property type="entry name" value="Methyl-coenzyme M reductase, alpha/beta subunit, C-terminal"/>
    <property type="match status" value="1"/>
</dbReference>
<feature type="domain" description="Methyl-coenzyme M reductase beta subunit C-terminal" evidence="8">
    <location>
        <begin position="204"/>
        <end position="446"/>
    </location>
</feature>
<dbReference type="Gene3D" id="3.30.70.470">
    <property type="match status" value="1"/>
</dbReference>
<dbReference type="InterPro" id="IPR022680">
    <property type="entry name" value="Me_CoM_Rdtase_bsu_N"/>
</dbReference>
<dbReference type="EMBL" id="RXIL01000175">
    <property type="protein sequence ID" value="RZN65994.1"/>
    <property type="molecule type" value="Genomic_DNA"/>
</dbReference>
<dbReference type="Proteomes" id="UP000320766">
    <property type="component" value="Unassembled WGS sequence"/>
</dbReference>
<comment type="subunit">
    <text evidence="3">MCR is a hexamer of two alpha, two beta, and two gamma chains, forming a dimer of heterotrimers.</text>
</comment>
<dbReference type="SUPFAM" id="SSF48081">
    <property type="entry name" value="Methyl-coenzyme M reductase alpha and beta chain C-terminal domain"/>
    <property type="match status" value="1"/>
</dbReference>
<evidence type="ECO:0000256" key="3">
    <source>
        <dbReference type="ARBA" id="ARBA00011155"/>
    </source>
</evidence>
<gene>
    <name evidence="10" type="ORF">EF807_08865</name>
</gene>
<dbReference type="Pfam" id="PF02783">
    <property type="entry name" value="MCR_beta_N"/>
    <property type="match status" value="1"/>
</dbReference>
<dbReference type="InterPro" id="IPR008924">
    <property type="entry name" value="Me_CoM_Rdtase_asu/bsu_C"/>
</dbReference>
<keyword evidence="5" id="KW-0808">Transferase</keyword>
<evidence type="ECO:0000313" key="11">
    <source>
        <dbReference type="Proteomes" id="UP000320766"/>
    </source>
</evidence>
<dbReference type="InterPro" id="IPR022679">
    <property type="entry name" value="Me_CoM_Rdtase_bsu_C"/>
</dbReference>
<protein>
    <recommendedName>
        <fullName evidence="4">coenzyme-B sulfoethylthiotransferase</fullName>
        <ecNumber evidence="4">2.8.4.1</ecNumber>
    </recommendedName>
</protein>
<comment type="caution">
    <text evidence="10">The sequence shown here is derived from an EMBL/GenBank/DDBJ whole genome shotgun (WGS) entry which is preliminary data.</text>
</comment>
<dbReference type="GO" id="GO:0050524">
    <property type="term" value="F:coenzyme-B sulfoethylthiotransferase activity"/>
    <property type="evidence" value="ECO:0007669"/>
    <property type="project" value="UniProtKB-EC"/>
</dbReference>
<evidence type="ECO:0000256" key="2">
    <source>
        <dbReference type="ARBA" id="ARBA00005149"/>
    </source>
</evidence>
<evidence type="ECO:0000256" key="4">
    <source>
        <dbReference type="ARBA" id="ARBA00013271"/>
    </source>
</evidence>
<dbReference type="EC" id="2.8.4.1" evidence="4"/>
<comment type="cofactor">
    <cofactor evidence="1">
        <name>coenzyme F430</name>
        <dbReference type="ChEBI" id="CHEBI:60540"/>
    </cofactor>
</comment>
<proteinExistence type="predicted"/>
<comment type="pathway">
    <text evidence="2">One-carbon metabolism; methyl-coenzyme M reduction; methane from methyl-coenzyme M: step 1/1.</text>
</comment>
<evidence type="ECO:0000256" key="6">
    <source>
        <dbReference type="ARBA" id="ARBA00022994"/>
    </source>
</evidence>
<evidence type="ECO:0000259" key="9">
    <source>
        <dbReference type="Pfam" id="PF02783"/>
    </source>
</evidence>
<sequence length="456" mass="49593">MKMKYEDKVSLYNDTSQCMTENVPIEALSPFCNPYMKDVLDLFKRTAFINLSKLQSCLKEGKGGWETVLGQDECKMPWYGRDLPIVEHAEEIADRIRDKVGKFGDGEDSVTVMADTIVVKIPKEVMEVSASRDPVYTWTMVALCQAIAEVFNINPNTDLDGCNMLKAVVFGRYPQSITFSPGAPVSGFLKPSNVVDGLGAEYSGITVNHIVAMVNKRTMDGLALASILEGAAQWEMGNAVGWYERYNLLGYAYEGFNANNLVLDLVKENREGTITDVVYSTIIRAVEDGVIKVKNKLASGYKIYTTNDFPLWNAYELAGTTAAAIVNCGAMRSGQAAATVLGYINDGFALETGGLADPDGGRMEGAGIGFAFYTHSIYGGAGPGAYTFDHVILRGSGFIQPPIVAGMCLDSGTQLFSPEMTSSAFFKLRDMFPLLQDPLKKVAEAAEQIKGEIKKG</sequence>
<evidence type="ECO:0000256" key="1">
    <source>
        <dbReference type="ARBA" id="ARBA00001952"/>
    </source>
</evidence>
<feature type="domain" description="Methyl-coenzyme M reductase beta subunit N-terminal" evidence="9">
    <location>
        <begin position="7"/>
        <end position="192"/>
    </location>
</feature>
<name>A0A520KUS5_9EURY</name>
<dbReference type="AlphaFoldDB" id="A0A520KUS5"/>